<dbReference type="GO" id="GO:0010427">
    <property type="term" value="F:abscisic acid binding"/>
    <property type="evidence" value="ECO:0007669"/>
    <property type="project" value="InterPro"/>
</dbReference>
<dbReference type="AlphaFoldDB" id="A0A498JE66"/>
<accession>A0A498JE66</accession>
<dbReference type="PRINTS" id="PR00634">
    <property type="entry name" value="BETALLERGEN"/>
</dbReference>
<dbReference type="Gene3D" id="3.30.530.20">
    <property type="match status" value="1"/>
</dbReference>
<keyword evidence="2" id="KW-1185">Reference proteome</keyword>
<dbReference type="EMBL" id="RDQH01000334">
    <property type="protein sequence ID" value="RXH92113.1"/>
    <property type="molecule type" value="Genomic_DNA"/>
</dbReference>
<comment type="caution">
    <text evidence="1">The sequence shown here is derived from an EMBL/GenBank/DDBJ whole genome shotgun (WGS) entry which is preliminary data.</text>
</comment>
<dbReference type="GO" id="GO:0009738">
    <property type="term" value="P:abscisic acid-activated signaling pathway"/>
    <property type="evidence" value="ECO:0007669"/>
    <property type="project" value="InterPro"/>
</dbReference>
<name>A0A498JE66_MALDO</name>
<gene>
    <name evidence="1" type="ORF">DVH24_021136</name>
</gene>
<evidence type="ECO:0008006" key="3">
    <source>
        <dbReference type="Google" id="ProtNLM"/>
    </source>
</evidence>
<reference evidence="1 2" key="1">
    <citation type="submission" date="2018-10" db="EMBL/GenBank/DDBJ databases">
        <title>A high-quality apple genome assembly.</title>
        <authorList>
            <person name="Hu J."/>
        </authorList>
    </citation>
    <scope>NUCLEOTIDE SEQUENCE [LARGE SCALE GENOMIC DNA]</scope>
    <source>
        <strain evidence="2">cv. HFTH1</strain>
        <tissue evidence="1">Young leaf</tissue>
    </source>
</reference>
<evidence type="ECO:0000313" key="1">
    <source>
        <dbReference type="EMBL" id="RXH92113.1"/>
    </source>
</evidence>
<organism evidence="1 2">
    <name type="scientific">Malus domestica</name>
    <name type="common">Apple</name>
    <name type="synonym">Pyrus malus</name>
    <dbReference type="NCBI Taxonomy" id="3750"/>
    <lineage>
        <taxon>Eukaryota</taxon>
        <taxon>Viridiplantae</taxon>
        <taxon>Streptophyta</taxon>
        <taxon>Embryophyta</taxon>
        <taxon>Tracheophyta</taxon>
        <taxon>Spermatophyta</taxon>
        <taxon>Magnoliopsida</taxon>
        <taxon>eudicotyledons</taxon>
        <taxon>Gunneridae</taxon>
        <taxon>Pentapetalae</taxon>
        <taxon>rosids</taxon>
        <taxon>fabids</taxon>
        <taxon>Rosales</taxon>
        <taxon>Rosaceae</taxon>
        <taxon>Amygdaloideae</taxon>
        <taxon>Maleae</taxon>
        <taxon>Malus</taxon>
    </lineage>
</organism>
<dbReference type="GO" id="GO:0004864">
    <property type="term" value="F:protein phosphatase inhibitor activity"/>
    <property type="evidence" value="ECO:0007669"/>
    <property type="project" value="InterPro"/>
</dbReference>
<dbReference type="GO" id="GO:0038023">
    <property type="term" value="F:signaling receptor activity"/>
    <property type="evidence" value="ECO:0007669"/>
    <property type="project" value="InterPro"/>
</dbReference>
<dbReference type="Proteomes" id="UP000290289">
    <property type="component" value="Chromosome 8"/>
</dbReference>
<proteinExistence type="predicted"/>
<evidence type="ECO:0000313" key="2">
    <source>
        <dbReference type="Proteomes" id="UP000290289"/>
    </source>
</evidence>
<dbReference type="InterPro" id="IPR024949">
    <property type="entry name" value="Bet_v_I_allergen"/>
</dbReference>
<protein>
    <recommendedName>
        <fullName evidence="3">Bet v I/Major latex protein domain-containing protein</fullName>
    </recommendedName>
</protein>
<sequence length="46" mass="5344">MDNFVYKYSVIEGDVISETDEKISYETKLVASRNGFIIKSTNHYHT</sequence>
<dbReference type="InterPro" id="IPR023393">
    <property type="entry name" value="START-like_dom_sf"/>
</dbReference>